<name>A0A9D4FGM1_DREPO</name>
<organism evidence="1 2">
    <name type="scientific">Dreissena polymorpha</name>
    <name type="common">Zebra mussel</name>
    <name type="synonym">Mytilus polymorpha</name>
    <dbReference type="NCBI Taxonomy" id="45954"/>
    <lineage>
        <taxon>Eukaryota</taxon>
        <taxon>Metazoa</taxon>
        <taxon>Spiralia</taxon>
        <taxon>Lophotrochozoa</taxon>
        <taxon>Mollusca</taxon>
        <taxon>Bivalvia</taxon>
        <taxon>Autobranchia</taxon>
        <taxon>Heteroconchia</taxon>
        <taxon>Euheterodonta</taxon>
        <taxon>Imparidentia</taxon>
        <taxon>Neoheterodontei</taxon>
        <taxon>Myida</taxon>
        <taxon>Dreissenoidea</taxon>
        <taxon>Dreissenidae</taxon>
        <taxon>Dreissena</taxon>
    </lineage>
</organism>
<keyword evidence="2" id="KW-1185">Reference proteome</keyword>
<protein>
    <submittedName>
        <fullName evidence="1">Uncharacterized protein</fullName>
    </submittedName>
</protein>
<dbReference type="EMBL" id="JAIWYP010000007">
    <property type="protein sequence ID" value="KAH3798518.1"/>
    <property type="molecule type" value="Genomic_DNA"/>
</dbReference>
<accession>A0A9D4FGM1</accession>
<evidence type="ECO:0000313" key="2">
    <source>
        <dbReference type="Proteomes" id="UP000828390"/>
    </source>
</evidence>
<gene>
    <name evidence="1" type="ORF">DPMN_152118</name>
</gene>
<dbReference type="Proteomes" id="UP000828390">
    <property type="component" value="Unassembled WGS sequence"/>
</dbReference>
<dbReference type="AlphaFoldDB" id="A0A9D4FGM1"/>
<reference evidence="1" key="2">
    <citation type="submission" date="2020-11" db="EMBL/GenBank/DDBJ databases">
        <authorList>
            <person name="McCartney M.A."/>
            <person name="Auch B."/>
            <person name="Kono T."/>
            <person name="Mallez S."/>
            <person name="Becker A."/>
            <person name="Gohl D.M."/>
            <person name="Silverstein K.A.T."/>
            <person name="Koren S."/>
            <person name="Bechman K.B."/>
            <person name="Herman A."/>
            <person name="Abrahante J.E."/>
            <person name="Garbe J."/>
        </authorList>
    </citation>
    <scope>NUCLEOTIDE SEQUENCE</scope>
    <source>
        <strain evidence="1">Duluth1</strain>
        <tissue evidence="1">Whole animal</tissue>
    </source>
</reference>
<evidence type="ECO:0000313" key="1">
    <source>
        <dbReference type="EMBL" id="KAH3798518.1"/>
    </source>
</evidence>
<reference evidence="1" key="1">
    <citation type="journal article" date="2019" name="bioRxiv">
        <title>The Genome of the Zebra Mussel, Dreissena polymorpha: A Resource for Invasive Species Research.</title>
        <authorList>
            <person name="McCartney M.A."/>
            <person name="Auch B."/>
            <person name="Kono T."/>
            <person name="Mallez S."/>
            <person name="Zhang Y."/>
            <person name="Obille A."/>
            <person name="Becker A."/>
            <person name="Abrahante J.E."/>
            <person name="Garbe J."/>
            <person name="Badalamenti J.P."/>
            <person name="Herman A."/>
            <person name="Mangelson H."/>
            <person name="Liachko I."/>
            <person name="Sullivan S."/>
            <person name="Sone E.D."/>
            <person name="Koren S."/>
            <person name="Silverstein K.A.T."/>
            <person name="Beckman K.B."/>
            <person name="Gohl D.M."/>
        </authorList>
    </citation>
    <scope>NUCLEOTIDE SEQUENCE</scope>
    <source>
        <strain evidence="1">Duluth1</strain>
        <tissue evidence="1">Whole animal</tissue>
    </source>
</reference>
<comment type="caution">
    <text evidence="1">The sequence shown here is derived from an EMBL/GenBank/DDBJ whole genome shotgun (WGS) entry which is preliminary data.</text>
</comment>
<sequence>MHDFKEISVRERAFFGKGEEKKRLRRRVFGPRPPPVRYGTRIPGGNPTCPVWYENTSKKPHQSSLVQEYQKQTKPVWYGTRIPGGNSTCPIWYKNTSSKLNLSGMEQEYQQETTPV</sequence>
<proteinExistence type="predicted"/>